<dbReference type="CDD" id="cd22823">
    <property type="entry name" value="Gal_Rha_Lectin"/>
    <property type="match status" value="1"/>
</dbReference>
<dbReference type="InterPro" id="IPR052243">
    <property type="entry name" value="Mito_inner_membrane_organizer"/>
</dbReference>
<feature type="domain" description="J" evidence="2">
    <location>
        <begin position="14"/>
        <end position="82"/>
    </location>
</feature>
<evidence type="ECO:0000313" key="3">
    <source>
        <dbReference type="EMBL" id="CAD7273197.1"/>
    </source>
</evidence>
<organism evidence="3">
    <name type="scientific">Notodromas monacha</name>
    <dbReference type="NCBI Taxonomy" id="399045"/>
    <lineage>
        <taxon>Eukaryota</taxon>
        <taxon>Metazoa</taxon>
        <taxon>Ecdysozoa</taxon>
        <taxon>Arthropoda</taxon>
        <taxon>Crustacea</taxon>
        <taxon>Oligostraca</taxon>
        <taxon>Ostracoda</taxon>
        <taxon>Podocopa</taxon>
        <taxon>Podocopida</taxon>
        <taxon>Cypridocopina</taxon>
        <taxon>Cypridoidea</taxon>
        <taxon>Cyprididae</taxon>
        <taxon>Notodromas</taxon>
    </lineage>
</organism>
<dbReference type="InterPro" id="IPR036869">
    <property type="entry name" value="J_dom_sf"/>
</dbReference>
<dbReference type="GO" id="GO:0042407">
    <property type="term" value="P:cristae formation"/>
    <property type="evidence" value="ECO:0007669"/>
    <property type="project" value="TreeGrafter"/>
</dbReference>
<keyword evidence="1" id="KW-0143">Chaperone</keyword>
<dbReference type="PANTHER" id="PTHR44157:SF1">
    <property type="entry name" value="DNAJ HOMOLOG SUBFAMILY C MEMBER 11"/>
    <property type="match status" value="1"/>
</dbReference>
<dbReference type="CDD" id="cd06257">
    <property type="entry name" value="DnaJ"/>
    <property type="match status" value="1"/>
</dbReference>
<reference evidence="3" key="1">
    <citation type="submission" date="2020-11" db="EMBL/GenBank/DDBJ databases">
        <authorList>
            <person name="Tran Van P."/>
        </authorList>
    </citation>
    <scope>NUCLEOTIDE SEQUENCE</scope>
</reference>
<dbReference type="InterPro" id="IPR001623">
    <property type="entry name" value="DnaJ_domain"/>
</dbReference>
<evidence type="ECO:0000313" key="4">
    <source>
        <dbReference type="Proteomes" id="UP000678499"/>
    </source>
</evidence>
<dbReference type="PROSITE" id="PS50076">
    <property type="entry name" value="DNAJ_2"/>
    <property type="match status" value="1"/>
</dbReference>
<dbReference type="Pfam" id="PF00226">
    <property type="entry name" value="DnaJ"/>
    <property type="match status" value="1"/>
</dbReference>
<dbReference type="PRINTS" id="PR00625">
    <property type="entry name" value="JDOMAIN"/>
</dbReference>
<dbReference type="InterPro" id="IPR055225">
    <property type="entry name" value="DNAJC11-like_beta-barrel"/>
</dbReference>
<dbReference type="AlphaFoldDB" id="A0A7R9BFV8"/>
<accession>A0A7R9BFV8</accession>
<dbReference type="Proteomes" id="UP000678499">
    <property type="component" value="Unassembled WGS sequence"/>
</dbReference>
<dbReference type="GO" id="GO:0005739">
    <property type="term" value="C:mitochondrion"/>
    <property type="evidence" value="ECO:0007669"/>
    <property type="project" value="GOC"/>
</dbReference>
<gene>
    <name evidence="3" type="ORF">NMOB1V02_LOCUS1096</name>
</gene>
<dbReference type="EMBL" id="OA882143">
    <property type="protein sequence ID" value="CAD7273197.1"/>
    <property type="molecule type" value="Genomic_DNA"/>
</dbReference>
<proteinExistence type="predicted"/>
<protein>
    <recommendedName>
        <fullName evidence="2">J domain-containing protein</fullName>
    </recommendedName>
</protein>
<evidence type="ECO:0000256" key="1">
    <source>
        <dbReference type="ARBA" id="ARBA00023186"/>
    </source>
</evidence>
<dbReference type="PANTHER" id="PTHR44157">
    <property type="entry name" value="DNAJ HOMOLOG SUBFAMILY C MEMBER 11"/>
    <property type="match status" value="1"/>
</dbReference>
<dbReference type="InterPro" id="IPR024586">
    <property type="entry name" value="DnaJ-like_C11_C"/>
</dbReference>
<dbReference type="Gene3D" id="1.10.287.110">
    <property type="entry name" value="DnaJ domain"/>
    <property type="match status" value="1"/>
</dbReference>
<keyword evidence="4" id="KW-1185">Reference proteome</keyword>
<dbReference type="Pfam" id="PF22774">
    <property type="entry name" value="DNAJC11_beta-barrel"/>
    <property type="match status" value="1"/>
</dbReference>
<dbReference type="Pfam" id="PF11875">
    <property type="entry name" value="DnaJ-like_C11_C"/>
    <property type="match status" value="1"/>
</dbReference>
<dbReference type="SMART" id="SM00271">
    <property type="entry name" value="DnaJ"/>
    <property type="match status" value="1"/>
</dbReference>
<evidence type="ECO:0000259" key="2">
    <source>
        <dbReference type="PROSITE" id="PS50076"/>
    </source>
</evidence>
<dbReference type="SUPFAM" id="SSF46565">
    <property type="entry name" value="Chaperone J-domain"/>
    <property type="match status" value="1"/>
</dbReference>
<dbReference type="OrthoDB" id="18010at2759"/>
<dbReference type="EMBL" id="CAJPEX010000106">
    <property type="protein sequence ID" value="CAG0913349.1"/>
    <property type="molecule type" value="Genomic_DNA"/>
</dbReference>
<name>A0A7R9BFV8_9CRUS</name>
<sequence length="552" mass="61971">MDPSGSYPSDVEEDYYSFFNLSKDATEDEITNAYKRLSRVFHPDKHTDPRKKENAEQLFHKTKTIYEVLRDPRKRAIYDTLGVKGLNVDGWEVVEKAKSPEQIRAEYQRLAWLEEERQLLQATNPRSTVVLNFNASDTFSSAYLDYEFEDDEYESFFPKVEVSGMSFSQSIEVPMSPEDTVCLTGNLQTNNGIGSGAINASLRRMRSPGGYEFGFGIGDGLIASAKGFRSFSSRSYATLTGDCLFTSRGLSPGFVASTSYQFDDAYQGVWAWKGGRQSGMTLTLMRNTVLNSSQISLHLGIASVYTALSSTWKMPQRDAKIKAGIKGGTFGCIIEGSFEKKISKYTAIGMSLTVGVPLGVSVRLRFIRSTQTYICNFMLCDEVMPIPIAYGVVLPTVGYLAFKQLFLDKYKKAAEERDLKLWREAHAARLREQREEAEATIVLLRETYARNRETEISKHGLVITKAIYGRIDEESGKLSTMEGETVDVTIPLQCLVKDSQLVSITSSKAQLPGFYDPCVGGRKALEIEYTFRNKPHKVFVEDNQRIRLPKNG</sequence>